<dbReference type="GO" id="GO:0030246">
    <property type="term" value="F:carbohydrate binding"/>
    <property type="evidence" value="ECO:0007669"/>
    <property type="project" value="UniProtKB-KW"/>
</dbReference>
<evidence type="ECO:0000256" key="2">
    <source>
        <dbReference type="ARBA" id="ARBA00022692"/>
    </source>
</evidence>
<reference evidence="10" key="1">
    <citation type="submission" date="2025-08" db="UniProtKB">
        <authorList>
            <consortium name="Ensembl"/>
        </authorList>
    </citation>
    <scope>IDENTIFICATION</scope>
</reference>
<sequence>MRKEEKPQNDVIVATNHPVRAAQKRRKFPFDLSGDPGANNCSLSIRDARKRDSGSYYFQLVRGAEVKYSFRRNLLTVNVTGTEWSPGTDHSRGRARGGPCLSSLRGIVTDQGWAPAGVPSGIWPLPLSSPALTWTPDIYIKEPLASGSGSHLTCSLPGACDWATPPTISWMGAAPDASAASNSSEILLTPRPQDHGTDLTFRVTFPRAGVSTEWTLQLNVSYAPRNLAIGISRGNCTELKYLGNGSSLPVLEGESLCLVCVVDSTPPATLSWARRGRTLSPSQPWNPGVLQLPRVESGHEGEFTCGAQHLWGSVHGSLHLSVQNPPKLLGPFCSWEDEGLHCSCSSQAQPALSRRWRLGEGPGPESQQRLHQGHLWLHRGPGPTAP</sequence>
<dbReference type="InterPro" id="IPR003598">
    <property type="entry name" value="Ig_sub2"/>
</dbReference>
<proteinExistence type="inferred from homology"/>
<dbReference type="SMART" id="SM00409">
    <property type="entry name" value="IG"/>
    <property type="match status" value="1"/>
</dbReference>
<keyword evidence="4" id="KW-0130">Cell adhesion</keyword>
<evidence type="ECO:0000256" key="5">
    <source>
        <dbReference type="ARBA" id="ARBA00022989"/>
    </source>
</evidence>
<evidence type="ECO:0000256" key="8">
    <source>
        <dbReference type="SAM" id="MobiDB-lite"/>
    </source>
</evidence>
<keyword evidence="5" id="KW-1133">Transmembrane helix</keyword>
<dbReference type="GO" id="GO:0007155">
    <property type="term" value="P:cell adhesion"/>
    <property type="evidence" value="ECO:0007669"/>
    <property type="project" value="UniProtKB-KW"/>
</dbReference>
<evidence type="ECO:0000256" key="4">
    <source>
        <dbReference type="ARBA" id="ARBA00022889"/>
    </source>
</evidence>
<dbReference type="PROSITE" id="PS50835">
    <property type="entry name" value="IG_LIKE"/>
    <property type="match status" value="2"/>
</dbReference>
<dbReference type="InterPro" id="IPR036179">
    <property type="entry name" value="Ig-like_dom_sf"/>
</dbReference>
<evidence type="ECO:0000256" key="1">
    <source>
        <dbReference type="ARBA" id="ARBA00004479"/>
    </source>
</evidence>
<feature type="domain" description="Ig-like" evidence="9">
    <location>
        <begin position="130"/>
        <end position="171"/>
    </location>
</feature>
<name>A0A8D1HV52_PIG</name>
<comment type="subcellular location">
    <subcellularLocation>
        <location evidence="1">Membrane</location>
        <topology evidence="1">Single-pass type I membrane protein</topology>
    </subcellularLocation>
</comment>
<keyword evidence="3" id="KW-0430">Lectin</keyword>
<protein>
    <recommendedName>
        <fullName evidence="9">Ig-like domain-containing protein</fullName>
    </recommendedName>
</protein>
<dbReference type="PANTHER" id="PTHR12035">
    <property type="entry name" value="SIALIC ACID BINDING IMMUNOGLOBULIN-LIKE LECTIN"/>
    <property type="match status" value="1"/>
</dbReference>
<evidence type="ECO:0000313" key="10">
    <source>
        <dbReference type="Ensembl" id="ENSSSCP00045023848.1"/>
    </source>
</evidence>
<evidence type="ECO:0000313" key="11">
    <source>
        <dbReference type="Proteomes" id="UP000694728"/>
    </source>
</evidence>
<feature type="region of interest" description="Disordered" evidence="8">
    <location>
        <begin position="356"/>
        <end position="386"/>
    </location>
</feature>
<evidence type="ECO:0000256" key="3">
    <source>
        <dbReference type="ARBA" id="ARBA00022734"/>
    </source>
</evidence>
<dbReference type="Ensembl" id="ENSSSCT00045034395.1">
    <property type="protein sequence ID" value="ENSSSCP00045023848.1"/>
    <property type="gene ID" value="ENSSSCG00045020180.1"/>
</dbReference>
<comment type="similarity">
    <text evidence="7">Belongs to the immunoglobulin superfamily. SIGLEC (sialic acid binding Ig-like lectin) family.</text>
</comment>
<dbReference type="InterPro" id="IPR007110">
    <property type="entry name" value="Ig-like_dom"/>
</dbReference>
<evidence type="ECO:0000259" key="9">
    <source>
        <dbReference type="PROSITE" id="PS50835"/>
    </source>
</evidence>
<organism evidence="10 11">
    <name type="scientific">Sus scrofa</name>
    <name type="common">Pig</name>
    <dbReference type="NCBI Taxonomy" id="9823"/>
    <lineage>
        <taxon>Eukaryota</taxon>
        <taxon>Metazoa</taxon>
        <taxon>Chordata</taxon>
        <taxon>Craniata</taxon>
        <taxon>Vertebrata</taxon>
        <taxon>Euteleostomi</taxon>
        <taxon>Mammalia</taxon>
        <taxon>Eutheria</taxon>
        <taxon>Laurasiatheria</taxon>
        <taxon>Artiodactyla</taxon>
        <taxon>Suina</taxon>
        <taxon>Suidae</taxon>
        <taxon>Sus</taxon>
    </lineage>
</organism>
<dbReference type="GO" id="GO:0016020">
    <property type="term" value="C:membrane"/>
    <property type="evidence" value="ECO:0007669"/>
    <property type="project" value="UniProtKB-SubCell"/>
</dbReference>
<dbReference type="SMART" id="SM00408">
    <property type="entry name" value="IGc2"/>
    <property type="match status" value="1"/>
</dbReference>
<dbReference type="AlphaFoldDB" id="A0A8D1HV52"/>
<dbReference type="InterPro" id="IPR013783">
    <property type="entry name" value="Ig-like_fold"/>
</dbReference>
<accession>A0A8D1HV52</accession>
<evidence type="ECO:0000256" key="7">
    <source>
        <dbReference type="ARBA" id="ARBA00038361"/>
    </source>
</evidence>
<dbReference type="Gene3D" id="2.60.40.10">
    <property type="entry name" value="Immunoglobulins"/>
    <property type="match status" value="3"/>
</dbReference>
<dbReference type="Proteomes" id="UP000694728">
    <property type="component" value="Unplaced"/>
</dbReference>
<dbReference type="PANTHER" id="PTHR12035:SF42">
    <property type="entry name" value="IG-LIKE DOMAIN-CONTAINING PROTEIN"/>
    <property type="match status" value="1"/>
</dbReference>
<dbReference type="SUPFAM" id="SSF48726">
    <property type="entry name" value="Immunoglobulin"/>
    <property type="match status" value="3"/>
</dbReference>
<dbReference type="Pfam" id="PF13927">
    <property type="entry name" value="Ig_3"/>
    <property type="match status" value="1"/>
</dbReference>
<feature type="domain" description="Ig-like" evidence="9">
    <location>
        <begin position="224"/>
        <end position="323"/>
    </location>
</feature>
<keyword evidence="2" id="KW-0812">Transmembrane</keyword>
<dbReference type="InterPro" id="IPR051036">
    <property type="entry name" value="SIGLEC"/>
</dbReference>
<evidence type="ECO:0000256" key="6">
    <source>
        <dbReference type="ARBA" id="ARBA00023136"/>
    </source>
</evidence>
<keyword evidence="6" id="KW-0472">Membrane</keyword>
<dbReference type="InterPro" id="IPR003599">
    <property type="entry name" value="Ig_sub"/>
</dbReference>